<evidence type="ECO:0000256" key="1">
    <source>
        <dbReference type="SAM" id="Phobius"/>
    </source>
</evidence>
<evidence type="ECO:0000313" key="2">
    <source>
        <dbReference type="EMBL" id="UYP47209.1"/>
    </source>
</evidence>
<dbReference type="Proteomes" id="UP001208689">
    <property type="component" value="Chromosome"/>
</dbReference>
<dbReference type="EMBL" id="CP104013">
    <property type="protein sequence ID" value="UYP47209.1"/>
    <property type="molecule type" value="Genomic_DNA"/>
</dbReference>
<name>A0ABY6HXC3_9ARCH</name>
<feature type="transmembrane region" description="Helical" evidence="1">
    <location>
        <begin position="226"/>
        <end position="250"/>
    </location>
</feature>
<keyword evidence="1" id="KW-0812">Transmembrane</keyword>
<accession>A0ABY6HXC3</accession>
<keyword evidence="3" id="KW-1185">Reference proteome</keyword>
<keyword evidence="1" id="KW-0472">Membrane</keyword>
<keyword evidence="1" id="KW-1133">Transmembrane helix</keyword>
<feature type="transmembrane region" description="Helical" evidence="1">
    <location>
        <begin position="148"/>
        <end position="169"/>
    </location>
</feature>
<feature type="transmembrane region" description="Helical" evidence="1">
    <location>
        <begin position="81"/>
        <end position="97"/>
    </location>
</feature>
<protein>
    <submittedName>
        <fullName evidence="2">Uncharacterized protein</fullName>
    </submittedName>
</protein>
<proteinExistence type="predicted"/>
<gene>
    <name evidence="2" type="ORF">NEF87_003494</name>
</gene>
<reference evidence="2" key="1">
    <citation type="submission" date="2022-09" db="EMBL/GenBank/DDBJ databases">
        <title>Actin cytoskeleton and complex cell architecture in an #Asgard archaeon.</title>
        <authorList>
            <person name="Ponce Toledo R.I."/>
            <person name="Schleper C."/>
            <person name="Rodrigues Oliveira T."/>
            <person name="Wollweber F."/>
            <person name="Xu J."/>
            <person name="Rittmann S."/>
            <person name="Klingl A."/>
            <person name="Pilhofer M."/>
        </authorList>
    </citation>
    <scope>NUCLEOTIDE SEQUENCE</scope>
    <source>
        <strain evidence="2">B-35</strain>
    </source>
</reference>
<feature type="transmembrane region" description="Helical" evidence="1">
    <location>
        <begin position="117"/>
        <end position="136"/>
    </location>
</feature>
<feature type="transmembrane region" description="Helical" evidence="1">
    <location>
        <begin position="29"/>
        <end position="46"/>
    </location>
</feature>
<organism evidence="2 3">
    <name type="scientific">Candidatus Lokiarchaeum ossiferum</name>
    <dbReference type="NCBI Taxonomy" id="2951803"/>
    <lineage>
        <taxon>Archaea</taxon>
        <taxon>Promethearchaeati</taxon>
        <taxon>Promethearchaeota</taxon>
        <taxon>Promethearchaeia</taxon>
        <taxon>Promethearchaeales</taxon>
        <taxon>Promethearchaeaceae</taxon>
        <taxon>Candidatus Lokiarchaeum</taxon>
    </lineage>
</organism>
<sequence>MEAGEQNGAISVDVKSDYKLSFSLFRENFRPFFIVLLIGFIVFKGIDHLLTRFVLPLILSNWFFVDPATIIFFFFLPGDSIFFGFFGAAMGLGYDIMSSGDGFTEVRNSLFYIRKYWLKFFFFCFFFNIFTYWLLYLSFFTIPFHTSIIFHGLSLIWVILFSNIFPALVHRDQFLPAFKDNFQILSQQFGRVIITYLPYYLIFVYFRSGINIYRNFFVLDTTDLYAFLSITTSILEILYVFVGFPIFAFLSLSMYNEIITNQQMEK</sequence>
<feature type="transmembrane region" description="Helical" evidence="1">
    <location>
        <begin position="189"/>
        <end position="206"/>
    </location>
</feature>
<evidence type="ECO:0000313" key="3">
    <source>
        <dbReference type="Proteomes" id="UP001208689"/>
    </source>
</evidence>